<evidence type="ECO:0000313" key="2">
    <source>
        <dbReference type="EMBL" id="MFD1398687.1"/>
    </source>
</evidence>
<proteinExistence type="predicted"/>
<keyword evidence="3" id="KW-1185">Reference proteome</keyword>
<organism evidence="2 3">
    <name type="scientific">Lacticaseibacillus suilingensis</name>
    <dbReference type="NCBI Taxonomy" id="2799577"/>
    <lineage>
        <taxon>Bacteria</taxon>
        <taxon>Bacillati</taxon>
        <taxon>Bacillota</taxon>
        <taxon>Bacilli</taxon>
        <taxon>Lactobacillales</taxon>
        <taxon>Lactobacillaceae</taxon>
        <taxon>Lacticaseibacillus</taxon>
    </lineage>
</organism>
<evidence type="ECO:0000313" key="3">
    <source>
        <dbReference type="Proteomes" id="UP001597199"/>
    </source>
</evidence>
<name>A0ABW4BDW8_9LACO</name>
<feature type="region of interest" description="Disordered" evidence="1">
    <location>
        <begin position="144"/>
        <end position="198"/>
    </location>
</feature>
<gene>
    <name evidence="2" type="ORF">ACFQ41_05150</name>
</gene>
<evidence type="ECO:0000256" key="1">
    <source>
        <dbReference type="SAM" id="MobiDB-lite"/>
    </source>
</evidence>
<dbReference type="Proteomes" id="UP001597199">
    <property type="component" value="Unassembled WGS sequence"/>
</dbReference>
<dbReference type="RefSeq" id="WP_236000600.1">
    <property type="nucleotide sequence ID" value="NZ_BOLV01000029.1"/>
</dbReference>
<reference evidence="3" key="1">
    <citation type="journal article" date="2019" name="Int. J. Syst. Evol. Microbiol.">
        <title>The Global Catalogue of Microorganisms (GCM) 10K type strain sequencing project: providing services to taxonomists for standard genome sequencing and annotation.</title>
        <authorList>
            <consortium name="The Broad Institute Genomics Platform"/>
            <consortium name="The Broad Institute Genome Sequencing Center for Infectious Disease"/>
            <person name="Wu L."/>
            <person name="Ma J."/>
        </authorList>
    </citation>
    <scope>NUCLEOTIDE SEQUENCE [LARGE SCALE GENOMIC DNA]</scope>
    <source>
        <strain evidence="3">CCM 9110</strain>
    </source>
</reference>
<comment type="caution">
    <text evidence="2">The sequence shown here is derived from an EMBL/GenBank/DDBJ whole genome shotgun (WGS) entry which is preliminary data.</text>
</comment>
<dbReference type="EMBL" id="JBHTOA010000022">
    <property type="protein sequence ID" value="MFD1398687.1"/>
    <property type="molecule type" value="Genomic_DNA"/>
</dbReference>
<protein>
    <submittedName>
        <fullName evidence="2">DUF669 domain-containing protein</fullName>
    </submittedName>
</protein>
<sequence>MSLRDIATQAMQDFDPQKDKPSSGYQSLPSGDYDVILEDVSHFVSKNSGWDGLRIGVSVLDGDYTGRKDSTMFNFDETSANGKAIPASVLNGHIQLVARLANAIGLTLTDDDWDNIDTLVDAFNGQAGKTMLMHLTVRENKKNPQYPYKNYDFEPLEQPEPMQINDNDLPSGMTGNQPQTNTPAPNAADTLSDDDIPF</sequence>
<accession>A0ABW4BDW8</accession>
<feature type="compositionally biased region" description="Polar residues" evidence="1">
    <location>
        <begin position="164"/>
        <end position="184"/>
    </location>
</feature>